<feature type="transmembrane region" description="Helical" evidence="8">
    <location>
        <begin position="276"/>
        <end position="300"/>
    </location>
</feature>
<feature type="transmembrane region" description="Helical" evidence="8">
    <location>
        <begin position="237"/>
        <end position="256"/>
    </location>
</feature>
<organism evidence="10 11">
    <name type="scientific">Salinisphaera aquimarina</name>
    <dbReference type="NCBI Taxonomy" id="2094031"/>
    <lineage>
        <taxon>Bacteria</taxon>
        <taxon>Pseudomonadati</taxon>
        <taxon>Pseudomonadota</taxon>
        <taxon>Gammaproteobacteria</taxon>
        <taxon>Salinisphaerales</taxon>
        <taxon>Salinisphaeraceae</taxon>
        <taxon>Salinisphaera</taxon>
    </lineage>
</organism>
<evidence type="ECO:0000256" key="6">
    <source>
        <dbReference type="ARBA" id="ARBA00022989"/>
    </source>
</evidence>
<keyword evidence="7 8" id="KW-0472">Membrane</keyword>
<sequence length="505" mass="54360">MSRTVEPAPLPRAQLVVLTVALSLAVFMGALDISIANVSVPNIAGDLGVSADHGTWIITAFGAARAILLPVTGWMARRVGELRLFILSTLAFTAFSLLCGLATTFPMLVAARALQGVAAGPVMPLSQSLLLANFPRSRHGFANGIWAMMIVVGPVAGPILGGWITDSYHWSWIFNLNVPIGILAALVTWLLLADRTPDTRVQGQRMDLVGLLLLSVAVIALQVMLDQGSDKAWFDSNFIVGCAVVAVVAAAFLLVWELTDDNPVLDLALFGRRNFLVASIAITLGYMTYFGGVVILPLWLQTYHGYTATWAGMATASLGVGAVLCAPIAGRLSDRFDPRILVTVGFLIFAVVSFLKADASPQITFAQIFITRLPWGIASALFLIPLLTLSMAGLPSERFASASGLFNFMRLLALSAGTSLAQVVWHRRSDLHDHHLTESIDGLAPSTQAWFERAQDLGMNHEQALSHLSEQISGQAALMGLNDAYWLAGWLFIGLTVLIWFARPE</sequence>
<feature type="transmembrane region" description="Helical" evidence="8">
    <location>
        <begin position="336"/>
        <end position="355"/>
    </location>
</feature>
<feature type="transmembrane region" description="Helical" evidence="8">
    <location>
        <begin position="306"/>
        <end position="329"/>
    </location>
</feature>
<feature type="transmembrane region" description="Helical" evidence="8">
    <location>
        <begin position="375"/>
        <end position="394"/>
    </location>
</feature>
<dbReference type="InterPro" id="IPR004638">
    <property type="entry name" value="EmrB-like"/>
</dbReference>
<evidence type="ECO:0000256" key="7">
    <source>
        <dbReference type="ARBA" id="ARBA00023136"/>
    </source>
</evidence>
<evidence type="ECO:0000256" key="2">
    <source>
        <dbReference type="ARBA" id="ARBA00008537"/>
    </source>
</evidence>
<evidence type="ECO:0000313" key="11">
    <source>
        <dbReference type="Proteomes" id="UP001595462"/>
    </source>
</evidence>
<protein>
    <submittedName>
        <fullName evidence="10">DHA2 family efflux MFS transporter permease subunit</fullName>
    </submittedName>
</protein>
<dbReference type="SUPFAM" id="SSF103473">
    <property type="entry name" value="MFS general substrate transporter"/>
    <property type="match status" value="1"/>
</dbReference>
<feature type="transmembrane region" description="Helical" evidence="8">
    <location>
        <begin position="406"/>
        <end position="425"/>
    </location>
</feature>
<keyword evidence="11" id="KW-1185">Reference proteome</keyword>
<dbReference type="CDD" id="cd17503">
    <property type="entry name" value="MFS_LmrB_MDR_like"/>
    <property type="match status" value="1"/>
</dbReference>
<feature type="transmembrane region" description="Helical" evidence="8">
    <location>
        <begin position="12"/>
        <end position="36"/>
    </location>
</feature>
<dbReference type="InterPro" id="IPR036259">
    <property type="entry name" value="MFS_trans_sf"/>
</dbReference>
<dbReference type="Gene3D" id="1.20.1720.10">
    <property type="entry name" value="Multidrug resistance protein D"/>
    <property type="match status" value="1"/>
</dbReference>
<feature type="transmembrane region" description="Helical" evidence="8">
    <location>
        <begin position="84"/>
        <end position="107"/>
    </location>
</feature>
<feature type="domain" description="Major facilitator superfamily (MFS) profile" evidence="9">
    <location>
        <begin position="18"/>
        <end position="505"/>
    </location>
</feature>
<dbReference type="Pfam" id="PF07690">
    <property type="entry name" value="MFS_1"/>
    <property type="match status" value="1"/>
</dbReference>
<reference evidence="11" key="1">
    <citation type="journal article" date="2019" name="Int. J. Syst. Evol. Microbiol.">
        <title>The Global Catalogue of Microorganisms (GCM) 10K type strain sequencing project: providing services to taxonomists for standard genome sequencing and annotation.</title>
        <authorList>
            <consortium name="The Broad Institute Genomics Platform"/>
            <consortium name="The Broad Institute Genome Sequencing Center for Infectious Disease"/>
            <person name="Wu L."/>
            <person name="Ma J."/>
        </authorList>
    </citation>
    <scope>NUCLEOTIDE SEQUENCE [LARGE SCALE GENOMIC DNA]</scope>
    <source>
        <strain evidence="11">KCTC 52640</strain>
    </source>
</reference>
<dbReference type="Gene3D" id="1.20.1250.20">
    <property type="entry name" value="MFS general substrate transporter like domains"/>
    <property type="match status" value="1"/>
</dbReference>
<feature type="transmembrane region" description="Helical" evidence="8">
    <location>
        <begin position="484"/>
        <end position="502"/>
    </location>
</feature>
<feature type="transmembrane region" description="Helical" evidence="8">
    <location>
        <begin position="56"/>
        <end position="77"/>
    </location>
</feature>
<name>A0ABV7ERY6_9GAMM</name>
<accession>A0ABV7ERY6</accession>
<proteinExistence type="inferred from homology"/>
<evidence type="ECO:0000256" key="8">
    <source>
        <dbReference type="SAM" id="Phobius"/>
    </source>
</evidence>
<dbReference type="PANTHER" id="PTHR42718:SF9">
    <property type="entry name" value="MAJOR FACILITATOR SUPERFAMILY MULTIDRUG TRANSPORTER MFSC"/>
    <property type="match status" value="1"/>
</dbReference>
<keyword evidence="5 8" id="KW-0812">Transmembrane</keyword>
<evidence type="ECO:0000313" key="10">
    <source>
        <dbReference type="EMBL" id="MFC3104575.1"/>
    </source>
</evidence>
<dbReference type="PROSITE" id="PS50850">
    <property type="entry name" value="MFS"/>
    <property type="match status" value="1"/>
</dbReference>
<comment type="caution">
    <text evidence="10">The sequence shown here is derived from an EMBL/GenBank/DDBJ whole genome shotgun (WGS) entry which is preliminary data.</text>
</comment>
<gene>
    <name evidence="10" type="ORF">ACFOSU_11825</name>
</gene>
<evidence type="ECO:0000256" key="1">
    <source>
        <dbReference type="ARBA" id="ARBA00004651"/>
    </source>
</evidence>
<evidence type="ECO:0000256" key="5">
    <source>
        <dbReference type="ARBA" id="ARBA00022692"/>
    </source>
</evidence>
<feature type="transmembrane region" description="Helical" evidence="8">
    <location>
        <begin position="205"/>
        <end position="225"/>
    </location>
</feature>
<dbReference type="RefSeq" id="WP_380689841.1">
    <property type="nucleotide sequence ID" value="NZ_JBHRSS010000004.1"/>
</dbReference>
<comment type="similarity">
    <text evidence="2">Belongs to the major facilitator superfamily. EmrB family.</text>
</comment>
<keyword evidence="4" id="KW-1003">Cell membrane</keyword>
<dbReference type="InterPro" id="IPR020846">
    <property type="entry name" value="MFS_dom"/>
</dbReference>
<dbReference type="PANTHER" id="PTHR42718">
    <property type="entry name" value="MAJOR FACILITATOR SUPERFAMILY MULTIDRUG TRANSPORTER MFSC"/>
    <property type="match status" value="1"/>
</dbReference>
<keyword evidence="3" id="KW-0813">Transport</keyword>
<evidence type="ECO:0000256" key="3">
    <source>
        <dbReference type="ARBA" id="ARBA00022448"/>
    </source>
</evidence>
<keyword evidence="6 8" id="KW-1133">Transmembrane helix</keyword>
<dbReference type="Proteomes" id="UP001595462">
    <property type="component" value="Unassembled WGS sequence"/>
</dbReference>
<feature type="transmembrane region" description="Helical" evidence="8">
    <location>
        <begin position="170"/>
        <end position="193"/>
    </location>
</feature>
<evidence type="ECO:0000256" key="4">
    <source>
        <dbReference type="ARBA" id="ARBA00022475"/>
    </source>
</evidence>
<dbReference type="NCBIfam" id="TIGR00711">
    <property type="entry name" value="efflux_EmrB"/>
    <property type="match status" value="1"/>
</dbReference>
<dbReference type="PRINTS" id="PR01036">
    <property type="entry name" value="TCRTETB"/>
</dbReference>
<comment type="subcellular location">
    <subcellularLocation>
        <location evidence="1">Cell membrane</location>
        <topology evidence="1">Multi-pass membrane protein</topology>
    </subcellularLocation>
</comment>
<feature type="transmembrane region" description="Helical" evidence="8">
    <location>
        <begin position="144"/>
        <end position="164"/>
    </location>
</feature>
<dbReference type="InterPro" id="IPR011701">
    <property type="entry name" value="MFS"/>
</dbReference>
<dbReference type="EMBL" id="JBHRSS010000004">
    <property type="protein sequence ID" value="MFC3104575.1"/>
    <property type="molecule type" value="Genomic_DNA"/>
</dbReference>
<evidence type="ECO:0000259" key="9">
    <source>
        <dbReference type="PROSITE" id="PS50850"/>
    </source>
</evidence>